<dbReference type="Proteomes" id="UP000663868">
    <property type="component" value="Unassembled WGS sequence"/>
</dbReference>
<name>A0A820M4J8_9BILA</name>
<comment type="caution">
    <text evidence="1">The sequence shown here is derived from an EMBL/GenBank/DDBJ whole genome shotgun (WGS) entry which is preliminary data.</text>
</comment>
<evidence type="ECO:0000313" key="2">
    <source>
        <dbReference type="Proteomes" id="UP000663868"/>
    </source>
</evidence>
<gene>
    <name evidence="1" type="ORF">KXQ929_LOCUS49179</name>
</gene>
<dbReference type="Gene3D" id="3.90.70.10">
    <property type="entry name" value="Cysteine proteinases"/>
    <property type="match status" value="1"/>
</dbReference>
<proteinExistence type="predicted"/>
<dbReference type="AlphaFoldDB" id="A0A820M4J8"/>
<protein>
    <submittedName>
        <fullName evidence="1">Uncharacterized protein</fullName>
    </submittedName>
</protein>
<feature type="non-terminal residue" evidence="1">
    <location>
        <position position="53"/>
    </location>
</feature>
<dbReference type="SUPFAM" id="SSF54001">
    <property type="entry name" value="Cysteine proteinases"/>
    <property type="match status" value="1"/>
</dbReference>
<evidence type="ECO:0000313" key="1">
    <source>
        <dbReference type="EMBL" id="CAF4367646.1"/>
    </source>
</evidence>
<dbReference type="InterPro" id="IPR038765">
    <property type="entry name" value="Papain-like_cys_pep_sf"/>
</dbReference>
<reference evidence="1" key="1">
    <citation type="submission" date="2021-02" db="EMBL/GenBank/DDBJ databases">
        <authorList>
            <person name="Nowell W R."/>
        </authorList>
    </citation>
    <scope>NUCLEOTIDE SEQUENCE</scope>
</reference>
<sequence>MDWRIVHVHGTGLINRNSGKICLNICYINSIIQCLANTAPFVQWLLANDIHDT</sequence>
<accession>A0A820M4J8</accession>
<organism evidence="1 2">
    <name type="scientific">Adineta steineri</name>
    <dbReference type="NCBI Taxonomy" id="433720"/>
    <lineage>
        <taxon>Eukaryota</taxon>
        <taxon>Metazoa</taxon>
        <taxon>Spiralia</taxon>
        <taxon>Gnathifera</taxon>
        <taxon>Rotifera</taxon>
        <taxon>Eurotatoria</taxon>
        <taxon>Bdelloidea</taxon>
        <taxon>Adinetida</taxon>
        <taxon>Adinetidae</taxon>
        <taxon>Adineta</taxon>
    </lineage>
</organism>
<dbReference type="EMBL" id="CAJOBB010020458">
    <property type="protein sequence ID" value="CAF4367646.1"/>
    <property type="molecule type" value="Genomic_DNA"/>
</dbReference>